<dbReference type="Gene3D" id="3.30.470.20">
    <property type="entry name" value="ATP-grasp fold, B domain"/>
    <property type="match status" value="1"/>
</dbReference>
<dbReference type="InterPro" id="IPR003806">
    <property type="entry name" value="ATP-grasp_PylC-type"/>
</dbReference>
<evidence type="ECO:0000313" key="7">
    <source>
        <dbReference type="Proteomes" id="UP001595846"/>
    </source>
</evidence>
<gene>
    <name evidence="6" type="ORF">ACFOUR_13790</name>
</gene>
<protein>
    <submittedName>
        <fullName evidence="6">ATP-grasp domain-containing protein</fullName>
    </submittedName>
</protein>
<evidence type="ECO:0000256" key="2">
    <source>
        <dbReference type="ARBA" id="ARBA00022741"/>
    </source>
</evidence>
<evidence type="ECO:0000256" key="3">
    <source>
        <dbReference type="ARBA" id="ARBA00022840"/>
    </source>
</evidence>
<dbReference type="GO" id="GO:0016874">
    <property type="term" value="F:ligase activity"/>
    <property type="evidence" value="ECO:0007669"/>
    <property type="project" value="UniProtKB-KW"/>
</dbReference>
<dbReference type="GO" id="GO:0005524">
    <property type="term" value="F:ATP binding"/>
    <property type="evidence" value="ECO:0007669"/>
    <property type="project" value="UniProtKB-UniRule"/>
</dbReference>
<keyword evidence="3 4" id="KW-0067">ATP-binding</keyword>
<dbReference type="InterPro" id="IPR011761">
    <property type="entry name" value="ATP-grasp"/>
</dbReference>
<dbReference type="Proteomes" id="UP001595846">
    <property type="component" value="Unassembled WGS sequence"/>
</dbReference>
<dbReference type="PANTHER" id="PTHR43585:SF2">
    <property type="entry name" value="ATP-GRASP ENZYME FSQD"/>
    <property type="match status" value="1"/>
</dbReference>
<dbReference type="RefSeq" id="WP_256532946.1">
    <property type="nucleotide sequence ID" value="NZ_CP101824.1"/>
</dbReference>
<dbReference type="EMBL" id="JBHSAQ010000013">
    <property type="protein sequence ID" value="MFC3959430.1"/>
    <property type="molecule type" value="Genomic_DNA"/>
</dbReference>
<keyword evidence="1" id="KW-0436">Ligase</keyword>
<feature type="domain" description="ATP-grasp" evidence="5">
    <location>
        <begin position="119"/>
        <end position="304"/>
    </location>
</feature>
<dbReference type="PANTHER" id="PTHR43585">
    <property type="entry name" value="FUMIPYRROLE BIOSYNTHESIS PROTEIN C"/>
    <property type="match status" value="1"/>
</dbReference>
<dbReference type="Pfam" id="PF02655">
    <property type="entry name" value="ATP-grasp_3"/>
    <property type="match status" value="1"/>
</dbReference>
<evidence type="ECO:0000256" key="4">
    <source>
        <dbReference type="PROSITE-ProRule" id="PRU00409"/>
    </source>
</evidence>
<comment type="caution">
    <text evidence="6">The sequence shown here is derived from an EMBL/GenBank/DDBJ whole genome shotgun (WGS) entry which is preliminary data.</text>
</comment>
<dbReference type="AlphaFoldDB" id="A0ABD5NR68"/>
<dbReference type="Gene3D" id="3.30.1490.20">
    <property type="entry name" value="ATP-grasp fold, A domain"/>
    <property type="match status" value="1"/>
</dbReference>
<keyword evidence="7" id="KW-1185">Reference proteome</keyword>
<dbReference type="InterPro" id="IPR052032">
    <property type="entry name" value="ATP-dep_AA_Ligase"/>
</dbReference>
<dbReference type="SUPFAM" id="SSF56059">
    <property type="entry name" value="Glutathione synthetase ATP-binding domain-like"/>
    <property type="match status" value="1"/>
</dbReference>
<keyword evidence="2 4" id="KW-0547">Nucleotide-binding</keyword>
<reference evidence="6 7" key="1">
    <citation type="journal article" date="2019" name="Int. J. Syst. Evol. Microbiol.">
        <title>The Global Catalogue of Microorganisms (GCM) 10K type strain sequencing project: providing services to taxonomists for standard genome sequencing and annotation.</title>
        <authorList>
            <consortium name="The Broad Institute Genomics Platform"/>
            <consortium name="The Broad Institute Genome Sequencing Center for Infectious Disease"/>
            <person name="Wu L."/>
            <person name="Ma J."/>
        </authorList>
    </citation>
    <scope>NUCLEOTIDE SEQUENCE [LARGE SCALE GENOMIC DNA]</scope>
    <source>
        <strain evidence="6 7">IBRC-M 10256</strain>
    </source>
</reference>
<evidence type="ECO:0000256" key="1">
    <source>
        <dbReference type="ARBA" id="ARBA00022598"/>
    </source>
</evidence>
<sequence length="390" mass="42155">MTRALVLDGRSLSALSFVRSLGQSGVEVHVGESFGQNLAAYSKYATASHVYPSADDNPAGFRRVVRDVVETTGFDTVVPTRDATTRELAAVCDDFPDRTSTLLSSPETIDRLGDKARCAKLAERVGVPIPATYDPAETAVDEIAATADFPVLVKPTNGAGARGIARVDDPAELAATYRSVTDDHGDAIVQEYVDHAGGHYSVGTVFDRASEPRAIHVYEELRQYPESGGPAVEAHSRPVEPWVDDLLDILRAVEWVGPAHMDVLFDPDDETYKLLEVNPRIWMSIGLTIRAGVDVPSLTLALATGGDPEPVTAYRTDLRYRWVLPSGVLWAVGGDRLTGRLRDVLVPPAEPVCYGVLSGRDPNAVAGVAAQSLSFLRDPEKRRQVLGRGW</sequence>
<name>A0ABD5NR68_9EURY</name>
<dbReference type="InterPro" id="IPR013815">
    <property type="entry name" value="ATP_grasp_subdomain_1"/>
</dbReference>
<evidence type="ECO:0000313" key="6">
    <source>
        <dbReference type="EMBL" id="MFC3959430.1"/>
    </source>
</evidence>
<evidence type="ECO:0000259" key="5">
    <source>
        <dbReference type="PROSITE" id="PS50975"/>
    </source>
</evidence>
<accession>A0ABD5NR68</accession>
<proteinExistence type="predicted"/>
<dbReference type="PROSITE" id="PS50975">
    <property type="entry name" value="ATP_GRASP"/>
    <property type="match status" value="1"/>
</dbReference>
<organism evidence="6 7">
    <name type="scientific">Halovivax cerinus</name>
    <dbReference type="NCBI Taxonomy" id="1487865"/>
    <lineage>
        <taxon>Archaea</taxon>
        <taxon>Methanobacteriati</taxon>
        <taxon>Methanobacteriota</taxon>
        <taxon>Stenosarchaea group</taxon>
        <taxon>Halobacteria</taxon>
        <taxon>Halobacteriales</taxon>
        <taxon>Natrialbaceae</taxon>
        <taxon>Halovivax</taxon>
    </lineage>
</organism>
<dbReference type="GeneID" id="73902054"/>